<dbReference type="AlphaFoldDB" id="A0AAV7VWF1"/>
<evidence type="ECO:0000313" key="2">
    <source>
        <dbReference type="Proteomes" id="UP001066276"/>
    </source>
</evidence>
<accession>A0AAV7VWF1</accession>
<dbReference type="Proteomes" id="UP001066276">
    <property type="component" value="Chromosome 2_1"/>
</dbReference>
<name>A0AAV7VWF1_PLEWA</name>
<reference evidence="1" key="1">
    <citation type="journal article" date="2022" name="bioRxiv">
        <title>Sequencing and chromosome-scale assembly of the giantPleurodeles waltlgenome.</title>
        <authorList>
            <person name="Brown T."/>
            <person name="Elewa A."/>
            <person name="Iarovenko S."/>
            <person name="Subramanian E."/>
            <person name="Araus A.J."/>
            <person name="Petzold A."/>
            <person name="Susuki M."/>
            <person name="Suzuki K.-i.T."/>
            <person name="Hayashi T."/>
            <person name="Toyoda A."/>
            <person name="Oliveira C."/>
            <person name="Osipova E."/>
            <person name="Leigh N.D."/>
            <person name="Simon A."/>
            <person name="Yun M.H."/>
        </authorList>
    </citation>
    <scope>NUCLEOTIDE SEQUENCE</scope>
    <source>
        <strain evidence="1">20211129_DDA</strain>
        <tissue evidence="1">Liver</tissue>
    </source>
</reference>
<evidence type="ECO:0000313" key="1">
    <source>
        <dbReference type="EMBL" id="KAJ1204390.1"/>
    </source>
</evidence>
<sequence>MEETRTEPYYKHSAVRLSIYFRALVAGLLAQEKSAFLKLMSLERLLCATSCFCIGDLEIRGLVRIWTGPDTNTAWEVAWAGSAPDWGPQRDCGDWRGFTLAGESRREDDRVKSTGEVRK</sequence>
<comment type="caution">
    <text evidence="1">The sequence shown here is derived from an EMBL/GenBank/DDBJ whole genome shotgun (WGS) entry which is preliminary data.</text>
</comment>
<organism evidence="1 2">
    <name type="scientific">Pleurodeles waltl</name>
    <name type="common">Iberian ribbed newt</name>
    <dbReference type="NCBI Taxonomy" id="8319"/>
    <lineage>
        <taxon>Eukaryota</taxon>
        <taxon>Metazoa</taxon>
        <taxon>Chordata</taxon>
        <taxon>Craniata</taxon>
        <taxon>Vertebrata</taxon>
        <taxon>Euteleostomi</taxon>
        <taxon>Amphibia</taxon>
        <taxon>Batrachia</taxon>
        <taxon>Caudata</taxon>
        <taxon>Salamandroidea</taxon>
        <taxon>Salamandridae</taxon>
        <taxon>Pleurodelinae</taxon>
        <taxon>Pleurodeles</taxon>
    </lineage>
</organism>
<gene>
    <name evidence="1" type="ORF">NDU88_008168</name>
</gene>
<protein>
    <submittedName>
        <fullName evidence="1">Uncharacterized protein</fullName>
    </submittedName>
</protein>
<proteinExistence type="predicted"/>
<dbReference type="EMBL" id="JANPWB010000003">
    <property type="protein sequence ID" value="KAJ1204390.1"/>
    <property type="molecule type" value="Genomic_DNA"/>
</dbReference>
<keyword evidence="2" id="KW-1185">Reference proteome</keyword>